<keyword evidence="1" id="KW-0175">Coiled coil</keyword>
<feature type="region of interest" description="Disordered" evidence="2">
    <location>
        <begin position="639"/>
        <end position="667"/>
    </location>
</feature>
<comment type="caution">
    <text evidence="4">The sequence shown here is derived from an EMBL/GenBank/DDBJ whole genome shotgun (WGS) entry which is preliminary data.</text>
</comment>
<dbReference type="Proteomes" id="UP000225706">
    <property type="component" value="Unassembled WGS sequence"/>
</dbReference>
<dbReference type="EMBL" id="LSMT01001096">
    <property type="protein sequence ID" value="PFX13025.1"/>
    <property type="molecule type" value="Genomic_DNA"/>
</dbReference>
<evidence type="ECO:0000256" key="1">
    <source>
        <dbReference type="SAM" id="Coils"/>
    </source>
</evidence>
<dbReference type="PANTHER" id="PTHR47331:SF4">
    <property type="entry name" value="PEPTIDASE S1 DOMAIN-CONTAINING PROTEIN"/>
    <property type="match status" value="1"/>
</dbReference>
<dbReference type="PANTHER" id="PTHR47331">
    <property type="entry name" value="PHD-TYPE DOMAIN-CONTAINING PROTEIN"/>
    <property type="match status" value="1"/>
</dbReference>
<sequence>MSLRHFYSFCLSETLDIDISPERILSLKEKVTGWSTSLCKGCSKRYWEKMEEDLHALISPEEIEKFERSQAARDTICLLGQLSGAHSVEISQSQYTLILDFLLVEISIDNANWAGALANMKLGELNRASKKNEENVVFGKDHKTLSTHGPVRIVLSSKETLEQRVKRSLTHDSDNSSDIIPPTLGSSVRSVFSEYDLERVRAQFAFMIKTSFPTVKQKIKETLEQEAWGKELLAKVPLDTMVNRIKYREMCTQGIEDSLEEAKAHLETNAVEKAKESLTEGLVQDSENYEVESPGTSGRYDSVIPLVSVKGKLSKLIAFWHSIGAPDFILSVIRDGYKIPFISTPPPHHSKNNSFALKELGFVTEAISELLSDNRAEEIFSPPDIINPLSVSVQANEQREKGNEVLFWLQIKSDALASWKKLLNVQTGVGRFINMVNLNIPGNAFRLNPSSERLESRLYELGNLAEAKRKLLNKKGSPKQRKAFLASYKKISVLAGEVIRVDEWRTKIFNLEEKLGLAKEEINHWREKFHDLEKEKEKLFEEMLSEKNLNLSCKEESELMKKYVRQLENDQFKKVRGTPIPDIKTSQARNRKIKELKTRAQKALLFCSLFGLELDLLKLKDPEGLKTYAINLSSPTSLPLPTSIDGSQSQSTDQASNQKETQYSRLSEDDKARVESILYLIDKFGVGDEFIHELSMTVEGLPKSYLFKQCRNALNESCYIKSTPGKAPGAQHSFTKLLADQIQNMIKNNVLQEGEKVKVKLSGDGARMSRVSNFILCTLSILQSKEDLLSSKDEQQAMMSYPYNDNYKLIMYKLEVHSIGGKHKLVGFVDLGKGHKLMTSPSEDISSAIICSDGGTSSEVGGAYEIWMTASGFMFRREARNFCLLSSTAARETNPSLAVLDFAEENVRIVSKLPVQIQNKWRGIVQQTRVLKWDGTYPSFIEFSTFVKECAEKANIPELQELSRAKEIVKFSGPIRRAVKGADANSFATQVSQPSSSSSTPPRHAAREVSKSCLFCKDKHCLYECKKFAEKPHKERKHFFFENFLCLGCASSSRHQVASCKNKLTCCTCSGKHPTCLHFQKAPSESITNCTNVCMIPQQECGSHHAMIVPIWVRSTSEPSKEVLQYAVLDDQSNASFVSQSLLEIGTRDEDGERENADRLSGLEEVVGNDSPAAKRARSSVESQLSPEIENLQIRVKWVHPKRNLSVGDVVLSKEKESLRSQWPLARVVEVYPSEEGYVRKVKIMKADGELNQGRCLRPPTFLDRPINKLVLLLPSEEAVAFNEWETREFANEEPSSQCQE</sequence>
<reference evidence="5" key="1">
    <citation type="journal article" date="2017" name="bioRxiv">
        <title>Comparative analysis of the genomes of Stylophora pistillata and Acropora digitifera provides evidence for extensive differences between species of corals.</title>
        <authorList>
            <person name="Voolstra C.R."/>
            <person name="Li Y."/>
            <person name="Liew Y.J."/>
            <person name="Baumgarten S."/>
            <person name="Zoccola D."/>
            <person name="Flot J.-F."/>
            <person name="Tambutte S."/>
            <person name="Allemand D."/>
            <person name="Aranda M."/>
        </authorList>
    </citation>
    <scope>NUCLEOTIDE SEQUENCE [LARGE SCALE GENOMIC DNA]</scope>
</reference>
<accession>A0A2B4R9R5</accession>
<dbReference type="Pfam" id="PF18701">
    <property type="entry name" value="DUF5641"/>
    <property type="match status" value="1"/>
</dbReference>
<evidence type="ECO:0000256" key="2">
    <source>
        <dbReference type="SAM" id="MobiDB-lite"/>
    </source>
</evidence>
<name>A0A2B4R9R5_STYPI</name>
<evidence type="ECO:0000313" key="4">
    <source>
        <dbReference type="EMBL" id="PFX13025.1"/>
    </source>
</evidence>
<feature type="coiled-coil region" evidence="1">
    <location>
        <begin position="501"/>
        <end position="549"/>
    </location>
</feature>
<protein>
    <recommendedName>
        <fullName evidence="3">DUF5641 domain-containing protein</fullName>
    </recommendedName>
</protein>
<evidence type="ECO:0000259" key="3">
    <source>
        <dbReference type="Pfam" id="PF18701"/>
    </source>
</evidence>
<gene>
    <name evidence="4" type="ORF">AWC38_SpisGene22935</name>
</gene>
<feature type="compositionally biased region" description="Polar residues" evidence="2">
    <location>
        <begin position="644"/>
        <end position="665"/>
    </location>
</feature>
<keyword evidence="5" id="KW-1185">Reference proteome</keyword>
<feature type="domain" description="DUF5641" evidence="3">
    <location>
        <begin position="1189"/>
        <end position="1273"/>
    </location>
</feature>
<dbReference type="OrthoDB" id="5985998at2759"/>
<dbReference type="InterPro" id="IPR040676">
    <property type="entry name" value="DUF5641"/>
</dbReference>
<proteinExistence type="predicted"/>
<evidence type="ECO:0000313" key="5">
    <source>
        <dbReference type="Proteomes" id="UP000225706"/>
    </source>
</evidence>
<organism evidence="4 5">
    <name type="scientific">Stylophora pistillata</name>
    <name type="common">Smooth cauliflower coral</name>
    <dbReference type="NCBI Taxonomy" id="50429"/>
    <lineage>
        <taxon>Eukaryota</taxon>
        <taxon>Metazoa</taxon>
        <taxon>Cnidaria</taxon>
        <taxon>Anthozoa</taxon>
        <taxon>Hexacorallia</taxon>
        <taxon>Scleractinia</taxon>
        <taxon>Astrocoeniina</taxon>
        <taxon>Pocilloporidae</taxon>
        <taxon>Stylophora</taxon>
    </lineage>
</organism>